<proteinExistence type="predicted"/>
<gene>
    <name evidence="2" type="ORF">SCLCIDRAFT_1216585</name>
</gene>
<accession>A0A0C2ZG84</accession>
<dbReference type="InParanoid" id="A0A0C2ZG84"/>
<keyword evidence="3" id="KW-1185">Reference proteome</keyword>
<evidence type="ECO:0000313" key="2">
    <source>
        <dbReference type="EMBL" id="KIM60678.1"/>
    </source>
</evidence>
<name>A0A0C2ZG84_9AGAM</name>
<protein>
    <submittedName>
        <fullName evidence="2">Uncharacterized protein</fullName>
    </submittedName>
</protein>
<reference evidence="3" key="2">
    <citation type="submission" date="2015-01" db="EMBL/GenBank/DDBJ databases">
        <title>Evolutionary Origins and Diversification of the Mycorrhizal Mutualists.</title>
        <authorList>
            <consortium name="DOE Joint Genome Institute"/>
            <consortium name="Mycorrhizal Genomics Consortium"/>
            <person name="Kohler A."/>
            <person name="Kuo A."/>
            <person name="Nagy L.G."/>
            <person name="Floudas D."/>
            <person name="Copeland A."/>
            <person name="Barry K.W."/>
            <person name="Cichocki N."/>
            <person name="Veneault-Fourrey C."/>
            <person name="LaButti K."/>
            <person name="Lindquist E.A."/>
            <person name="Lipzen A."/>
            <person name="Lundell T."/>
            <person name="Morin E."/>
            <person name="Murat C."/>
            <person name="Riley R."/>
            <person name="Ohm R."/>
            <person name="Sun H."/>
            <person name="Tunlid A."/>
            <person name="Henrissat B."/>
            <person name="Grigoriev I.V."/>
            <person name="Hibbett D.S."/>
            <person name="Martin F."/>
        </authorList>
    </citation>
    <scope>NUCLEOTIDE SEQUENCE [LARGE SCALE GENOMIC DNA]</scope>
    <source>
        <strain evidence="3">Foug A</strain>
    </source>
</reference>
<organism evidence="2 3">
    <name type="scientific">Scleroderma citrinum Foug A</name>
    <dbReference type="NCBI Taxonomy" id="1036808"/>
    <lineage>
        <taxon>Eukaryota</taxon>
        <taxon>Fungi</taxon>
        <taxon>Dikarya</taxon>
        <taxon>Basidiomycota</taxon>
        <taxon>Agaricomycotina</taxon>
        <taxon>Agaricomycetes</taxon>
        <taxon>Agaricomycetidae</taxon>
        <taxon>Boletales</taxon>
        <taxon>Sclerodermatineae</taxon>
        <taxon>Sclerodermataceae</taxon>
        <taxon>Scleroderma</taxon>
    </lineage>
</organism>
<dbReference type="EMBL" id="KN822059">
    <property type="protein sequence ID" value="KIM60678.1"/>
    <property type="molecule type" value="Genomic_DNA"/>
</dbReference>
<dbReference type="Proteomes" id="UP000053989">
    <property type="component" value="Unassembled WGS sequence"/>
</dbReference>
<evidence type="ECO:0000256" key="1">
    <source>
        <dbReference type="SAM" id="MobiDB-lite"/>
    </source>
</evidence>
<evidence type="ECO:0000313" key="3">
    <source>
        <dbReference type="Proteomes" id="UP000053989"/>
    </source>
</evidence>
<dbReference type="AlphaFoldDB" id="A0A0C2ZG84"/>
<dbReference type="HOGENOM" id="CLU_2428366_0_0_1"/>
<reference evidence="2 3" key="1">
    <citation type="submission" date="2014-04" db="EMBL/GenBank/DDBJ databases">
        <authorList>
            <consortium name="DOE Joint Genome Institute"/>
            <person name="Kuo A."/>
            <person name="Kohler A."/>
            <person name="Nagy L.G."/>
            <person name="Floudas D."/>
            <person name="Copeland A."/>
            <person name="Barry K.W."/>
            <person name="Cichocki N."/>
            <person name="Veneault-Fourrey C."/>
            <person name="LaButti K."/>
            <person name="Lindquist E.A."/>
            <person name="Lipzen A."/>
            <person name="Lundell T."/>
            <person name="Morin E."/>
            <person name="Murat C."/>
            <person name="Sun H."/>
            <person name="Tunlid A."/>
            <person name="Henrissat B."/>
            <person name="Grigoriev I.V."/>
            <person name="Hibbett D.S."/>
            <person name="Martin F."/>
            <person name="Nordberg H.P."/>
            <person name="Cantor M.N."/>
            <person name="Hua S.X."/>
        </authorList>
    </citation>
    <scope>NUCLEOTIDE SEQUENCE [LARGE SCALE GENOMIC DNA]</scope>
    <source>
        <strain evidence="2 3">Foug A</strain>
    </source>
</reference>
<feature type="region of interest" description="Disordered" evidence="1">
    <location>
        <begin position="1"/>
        <end position="23"/>
    </location>
</feature>
<sequence>MTSSTCCAPVSSKATPPSIPTTNVGCRQEQIRTHRSKYQFAGEYSCIVHVPRMCSSAHRNKSISESTDGAHVYRSPKSDFFFSFQTFGALQ</sequence>